<evidence type="ECO:0000313" key="3">
    <source>
        <dbReference type="Proteomes" id="UP000662783"/>
    </source>
</evidence>
<dbReference type="Pfam" id="PF01408">
    <property type="entry name" value="GFO_IDH_MocA"/>
    <property type="match status" value="1"/>
</dbReference>
<reference evidence="2" key="1">
    <citation type="submission" date="2021-02" db="EMBL/GenBank/DDBJ databases">
        <title>Fulvivirga sp. S481 isolated from sea water.</title>
        <authorList>
            <person name="Bae S.S."/>
            <person name="Baek K."/>
        </authorList>
    </citation>
    <scope>NUCLEOTIDE SEQUENCE</scope>
    <source>
        <strain evidence="2">S481</strain>
    </source>
</reference>
<dbReference type="RefSeq" id="WP_205721327.1">
    <property type="nucleotide sequence ID" value="NZ_CP070608.1"/>
</dbReference>
<dbReference type="InterPro" id="IPR036291">
    <property type="entry name" value="NAD(P)-bd_dom_sf"/>
</dbReference>
<protein>
    <submittedName>
        <fullName evidence="2">Gfo/Idh/MocA family oxidoreductase</fullName>
    </submittedName>
</protein>
<organism evidence="2 3">
    <name type="scientific">Fulvivirga lutea</name>
    <dbReference type="NCBI Taxonomy" id="2810512"/>
    <lineage>
        <taxon>Bacteria</taxon>
        <taxon>Pseudomonadati</taxon>
        <taxon>Bacteroidota</taxon>
        <taxon>Cytophagia</taxon>
        <taxon>Cytophagales</taxon>
        <taxon>Fulvivirgaceae</taxon>
        <taxon>Fulvivirga</taxon>
    </lineage>
</organism>
<dbReference type="GO" id="GO:0000166">
    <property type="term" value="F:nucleotide binding"/>
    <property type="evidence" value="ECO:0007669"/>
    <property type="project" value="InterPro"/>
</dbReference>
<proteinExistence type="predicted"/>
<dbReference type="InterPro" id="IPR000683">
    <property type="entry name" value="Gfo/Idh/MocA-like_OxRdtase_N"/>
</dbReference>
<evidence type="ECO:0000259" key="1">
    <source>
        <dbReference type="Pfam" id="PF01408"/>
    </source>
</evidence>
<accession>A0A974WK30</accession>
<dbReference type="SUPFAM" id="SSF51735">
    <property type="entry name" value="NAD(P)-binding Rossmann-fold domains"/>
    <property type="match status" value="1"/>
</dbReference>
<evidence type="ECO:0000313" key="2">
    <source>
        <dbReference type="EMBL" id="QSE96813.1"/>
    </source>
</evidence>
<dbReference type="InterPro" id="IPR051450">
    <property type="entry name" value="Gfo/Idh/MocA_Oxidoreductases"/>
</dbReference>
<dbReference type="AlphaFoldDB" id="A0A974WK30"/>
<dbReference type="PANTHER" id="PTHR43377">
    <property type="entry name" value="BILIVERDIN REDUCTASE A"/>
    <property type="match status" value="1"/>
</dbReference>
<dbReference type="Proteomes" id="UP000662783">
    <property type="component" value="Chromosome"/>
</dbReference>
<dbReference type="EMBL" id="CP070608">
    <property type="protein sequence ID" value="QSE96813.1"/>
    <property type="molecule type" value="Genomic_DNA"/>
</dbReference>
<sequence length="326" mass="36889">MNNKILLIGAGQLGSRHLQALAQLTEPTIIYVIDPNSESLNLAKSRFEEVKGSELHQCNCISNIDEVKDTEVEVSIIATNSAIRAAVVKELLSKLKTKFLILEKFLFQRILDYVEISNLLETNNVTGFVNCPRRMFQSYIQIKSILNQHEPVRMEVIGNEWGLACNSVHFIDLFHFLSKSKVKSWENSLVKGYVESKRKGYIEFFGSLESKTGSQDHISISCFPSGKVNTSVRISTPSVRFIVNESLGNVVKEIIEDNQIITSEQPFEMAYQSGLTNIVVEELISYGKCSLTPYQESMDIHIPFLKTMIEHYNKDLEVKTDLCPIT</sequence>
<dbReference type="KEGG" id="fuv:JR347_14600"/>
<keyword evidence="3" id="KW-1185">Reference proteome</keyword>
<dbReference type="PANTHER" id="PTHR43377:SF1">
    <property type="entry name" value="BILIVERDIN REDUCTASE A"/>
    <property type="match status" value="1"/>
</dbReference>
<feature type="domain" description="Gfo/Idh/MocA-like oxidoreductase N-terminal" evidence="1">
    <location>
        <begin position="4"/>
        <end position="129"/>
    </location>
</feature>
<name>A0A974WK30_9BACT</name>
<dbReference type="Gene3D" id="3.40.50.720">
    <property type="entry name" value="NAD(P)-binding Rossmann-like Domain"/>
    <property type="match status" value="1"/>
</dbReference>
<gene>
    <name evidence="2" type="ORF">JR347_14600</name>
</gene>